<evidence type="ECO:0000313" key="2">
    <source>
        <dbReference type="EMBL" id="KAF1929224.1"/>
    </source>
</evidence>
<dbReference type="AlphaFoldDB" id="A0A6A5RQ97"/>
<keyword evidence="3" id="KW-1185">Reference proteome</keyword>
<dbReference type="GeneID" id="54345055"/>
<gene>
    <name evidence="2" type="ORF">M421DRAFT_134664</name>
</gene>
<reference evidence="2" key="1">
    <citation type="journal article" date="2020" name="Stud. Mycol.">
        <title>101 Dothideomycetes genomes: a test case for predicting lifestyles and emergence of pathogens.</title>
        <authorList>
            <person name="Haridas S."/>
            <person name="Albert R."/>
            <person name="Binder M."/>
            <person name="Bloem J."/>
            <person name="Labutti K."/>
            <person name="Salamov A."/>
            <person name="Andreopoulos B."/>
            <person name="Baker S."/>
            <person name="Barry K."/>
            <person name="Bills G."/>
            <person name="Bluhm B."/>
            <person name="Cannon C."/>
            <person name="Castanera R."/>
            <person name="Culley D."/>
            <person name="Daum C."/>
            <person name="Ezra D."/>
            <person name="Gonzalez J."/>
            <person name="Henrissat B."/>
            <person name="Kuo A."/>
            <person name="Liang C."/>
            <person name="Lipzen A."/>
            <person name="Lutzoni F."/>
            <person name="Magnuson J."/>
            <person name="Mondo S."/>
            <person name="Nolan M."/>
            <person name="Ohm R."/>
            <person name="Pangilinan J."/>
            <person name="Park H.-J."/>
            <person name="Ramirez L."/>
            <person name="Alfaro M."/>
            <person name="Sun H."/>
            <person name="Tritt A."/>
            <person name="Yoshinaga Y."/>
            <person name="Zwiers L.-H."/>
            <person name="Turgeon B."/>
            <person name="Goodwin S."/>
            <person name="Spatafora J."/>
            <person name="Crous P."/>
            <person name="Grigoriev I."/>
        </authorList>
    </citation>
    <scope>NUCLEOTIDE SEQUENCE</scope>
    <source>
        <strain evidence="2">CBS 183.55</strain>
    </source>
</reference>
<name>A0A6A5RQ97_9PLEO</name>
<organism evidence="2 3">
    <name type="scientific">Didymella exigua CBS 183.55</name>
    <dbReference type="NCBI Taxonomy" id="1150837"/>
    <lineage>
        <taxon>Eukaryota</taxon>
        <taxon>Fungi</taxon>
        <taxon>Dikarya</taxon>
        <taxon>Ascomycota</taxon>
        <taxon>Pezizomycotina</taxon>
        <taxon>Dothideomycetes</taxon>
        <taxon>Pleosporomycetidae</taxon>
        <taxon>Pleosporales</taxon>
        <taxon>Pleosporineae</taxon>
        <taxon>Didymellaceae</taxon>
        <taxon>Didymella</taxon>
    </lineage>
</organism>
<sequence length="70" mass="7657">MSWRIDRLRLSFASTQGSSAPQLWSCRRVTPVIGVLQAIVGTVTRVKSGSSSKRGKSGVSVRLCEAQREH</sequence>
<proteinExistence type="predicted"/>
<evidence type="ECO:0000256" key="1">
    <source>
        <dbReference type="SAM" id="MobiDB-lite"/>
    </source>
</evidence>
<dbReference type="RefSeq" id="XP_033449472.1">
    <property type="nucleotide sequence ID" value="XM_033587409.1"/>
</dbReference>
<accession>A0A6A5RQ97</accession>
<dbReference type="Proteomes" id="UP000800082">
    <property type="component" value="Unassembled WGS sequence"/>
</dbReference>
<protein>
    <submittedName>
        <fullName evidence="2">Uncharacterized protein</fullName>
    </submittedName>
</protein>
<dbReference type="EMBL" id="ML978966">
    <property type="protein sequence ID" value="KAF1929224.1"/>
    <property type="molecule type" value="Genomic_DNA"/>
</dbReference>
<evidence type="ECO:0000313" key="3">
    <source>
        <dbReference type="Proteomes" id="UP000800082"/>
    </source>
</evidence>
<feature type="region of interest" description="Disordered" evidence="1">
    <location>
        <begin position="47"/>
        <end position="70"/>
    </location>
</feature>
<feature type="compositionally biased region" description="Low complexity" evidence="1">
    <location>
        <begin position="47"/>
        <end position="62"/>
    </location>
</feature>